<dbReference type="GO" id="GO:0010124">
    <property type="term" value="P:phenylacetate catabolic process"/>
    <property type="evidence" value="ECO:0007669"/>
    <property type="project" value="InterPro"/>
</dbReference>
<evidence type="ECO:0000313" key="8">
    <source>
        <dbReference type="Proteomes" id="UP000028549"/>
    </source>
</evidence>
<dbReference type="Gene3D" id="1.10.3140.10">
    <property type="entry name" value="4-hydroxybutyryl-coa dehydratase, domain 1"/>
    <property type="match status" value="1"/>
</dbReference>
<keyword evidence="8" id="KW-1185">Reference proteome</keyword>
<organism evidence="7 8">
    <name type="scientific">Metabacillus indicus</name>
    <name type="common">Bacillus indicus</name>
    <dbReference type="NCBI Taxonomy" id="246786"/>
    <lineage>
        <taxon>Bacteria</taxon>
        <taxon>Bacillati</taxon>
        <taxon>Bacillota</taxon>
        <taxon>Bacilli</taxon>
        <taxon>Bacillales</taxon>
        <taxon>Bacillaceae</taxon>
        <taxon>Metabacillus</taxon>
    </lineage>
</organism>
<evidence type="ECO:0000256" key="2">
    <source>
        <dbReference type="ARBA" id="ARBA00022827"/>
    </source>
</evidence>
<dbReference type="SUPFAM" id="SSF56645">
    <property type="entry name" value="Acyl-CoA dehydrogenase NM domain-like"/>
    <property type="match status" value="1"/>
</dbReference>
<dbReference type="InterPro" id="IPR036250">
    <property type="entry name" value="AcylCo_DH-like_C"/>
</dbReference>
<proteinExistence type="predicted"/>
<evidence type="ECO:0000259" key="5">
    <source>
        <dbReference type="Pfam" id="PF03241"/>
    </source>
</evidence>
<dbReference type="Pfam" id="PF11794">
    <property type="entry name" value="HpaB_N"/>
    <property type="match status" value="1"/>
</dbReference>
<dbReference type="InterPro" id="IPR012687">
    <property type="entry name" value="HpaB_Deino-type"/>
</dbReference>
<dbReference type="PIRSF" id="PIRSF000331">
    <property type="entry name" value="HpaA_HpaB"/>
    <property type="match status" value="1"/>
</dbReference>
<evidence type="ECO:0000256" key="4">
    <source>
        <dbReference type="PIRSR" id="PIRSR000331-2"/>
    </source>
</evidence>
<feature type="domain" description="HpaB/PvcC/4-BUDH C-terminal" evidence="5">
    <location>
        <begin position="281"/>
        <end position="477"/>
    </location>
</feature>
<gene>
    <name evidence="7" type="ORF">GS18_0217665</name>
</gene>
<sequence>MSAISGKDYLQRMAALKPNVWLKGQPIEKPLFMHPVYKGAMQTKASLYDLQVQKENLGFMTFPSPFTGEPAGMSYLEPKTAEDLKRRRRMIETWAKATCGMMGRSPDYMNTALMSLSAAASIAGSQDEEFAKNLRNMYRMALEQDLSFTHSFINPQVNRSLYYTEETRQPIAAKIVKKTADGLVIKGARLLATEGGMTDEVLIFPSGGNNLSDDYAFAFSIPANTPGLKFICREPFHSGESAFNYPLSSRFDEMDTLLVFEDVLVPWERVFFYHRQDIAFKLFTQSGFAPHALHQVVTRQIVKLQFLIGLAQVMINSLEVTAYEHIQLKMSEMILGLESMEALLLRSESEAKVDAFGTMTPSSHALYAAVTLFSKLYPHYISLLQQIGAGGLMVLPSEEDFASPIGKDIEQYLQGAAVDAKTKTKLFRLAWELTMSSFGTRQTHYERYFFGDPIRLAKNIYSSYSREQYMDRVKDFLEKAEERPQD</sequence>
<dbReference type="InterPro" id="IPR024674">
    <property type="entry name" value="HpaB/PvcC/4-BUDH_N"/>
</dbReference>
<keyword evidence="3" id="KW-0560">Oxidoreductase</keyword>
<dbReference type="AlphaFoldDB" id="A0A084GKG0"/>
<evidence type="ECO:0000313" key="7">
    <source>
        <dbReference type="EMBL" id="KEZ47822.1"/>
    </source>
</evidence>
<dbReference type="Gene3D" id="2.40.110.10">
    <property type="entry name" value="Butyryl-CoA Dehydrogenase, subunit A, domain 2"/>
    <property type="match status" value="1"/>
</dbReference>
<dbReference type="OrthoDB" id="9785230at2"/>
<dbReference type="NCBIfam" id="TIGR02309">
    <property type="entry name" value="HpaB-1"/>
    <property type="match status" value="1"/>
</dbReference>
<dbReference type="InterPro" id="IPR009100">
    <property type="entry name" value="AcylCoA_DH/oxidase_NM_dom_sf"/>
</dbReference>
<dbReference type="GO" id="GO:0016712">
    <property type="term" value="F:oxidoreductase activity, acting on paired donors, with incorporation or reduction of molecular oxygen, reduced flavin or flavoprotein as one donor, and incorporation of one atom of oxygen"/>
    <property type="evidence" value="ECO:0007669"/>
    <property type="project" value="InterPro"/>
</dbReference>
<dbReference type="InterPro" id="IPR046373">
    <property type="entry name" value="Acyl-CoA_Oxase/DH_mid-dom_sf"/>
</dbReference>
<dbReference type="PANTHER" id="PTHR36117:SF3">
    <property type="entry name" value="4-HYDROXYPHENYLACETATE 3-MONOOXYGENASE-RELATED"/>
    <property type="match status" value="1"/>
</dbReference>
<keyword evidence="2 4" id="KW-0274">FAD</keyword>
<feature type="binding site" evidence="4">
    <location>
        <position position="193"/>
    </location>
    <ligand>
        <name>FAD</name>
        <dbReference type="ChEBI" id="CHEBI:57692"/>
    </ligand>
</feature>
<protein>
    <submittedName>
        <fullName evidence="7">4-hydroxyphenylacetate 3-monooxygenase</fullName>
    </submittedName>
</protein>
<dbReference type="EMBL" id="JNVC02000015">
    <property type="protein sequence ID" value="KEZ47822.1"/>
    <property type="molecule type" value="Genomic_DNA"/>
</dbReference>
<dbReference type="PANTHER" id="PTHR36117">
    <property type="entry name" value="4-HYDROXYPHENYLACETATE 3-MONOOXYGENASE-RELATED"/>
    <property type="match status" value="1"/>
</dbReference>
<dbReference type="Pfam" id="PF03241">
    <property type="entry name" value="HpaB"/>
    <property type="match status" value="1"/>
</dbReference>
<dbReference type="SUPFAM" id="SSF47203">
    <property type="entry name" value="Acyl-CoA dehydrogenase C-terminal domain-like"/>
    <property type="match status" value="1"/>
</dbReference>
<dbReference type="RefSeq" id="WP_029284069.1">
    <property type="nucleotide sequence ID" value="NZ_CP176757.1"/>
</dbReference>
<name>A0A084GKG0_METID</name>
<evidence type="ECO:0000259" key="6">
    <source>
        <dbReference type="Pfam" id="PF11794"/>
    </source>
</evidence>
<dbReference type="GO" id="GO:0016627">
    <property type="term" value="F:oxidoreductase activity, acting on the CH-CH group of donors"/>
    <property type="evidence" value="ECO:0007669"/>
    <property type="project" value="InterPro"/>
</dbReference>
<dbReference type="Proteomes" id="UP000028549">
    <property type="component" value="Unassembled WGS sequence"/>
</dbReference>
<feature type="binding site" evidence="4">
    <location>
        <begin position="156"/>
        <end position="159"/>
    </location>
    <ligand>
        <name>FAD</name>
        <dbReference type="ChEBI" id="CHEBI:57692"/>
    </ligand>
</feature>
<accession>A0A084GKG0</accession>
<comment type="caution">
    <text evidence="7">The sequence shown here is derived from an EMBL/GenBank/DDBJ whole genome shotgun (WGS) entry which is preliminary data.</text>
</comment>
<reference evidence="7 8" key="1">
    <citation type="journal article" date="2005" name="Int. J. Syst. Evol. Microbiol.">
        <title>Bacillus cibi sp. nov., isolated from jeotgal, a traditional Korean fermented seafood.</title>
        <authorList>
            <person name="Yoon J.H."/>
            <person name="Lee C.H."/>
            <person name="Oh T.K."/>
        </authorList>
    </citation>
    <scope>NUCLEOTIDE SEQUENCE [LARGE SCALE GENOMIC DNA]</scope>
    <source>
        <strain evidence="7 8">DSM 16189</strain>
    </source>
</reference>
<dbReference type="GO" id="GO:0050660">
    <property type="term" value="F:flavin adenine dinucleotide binding"/>
    <property type="evidence" value="ECO:0007669"/>
    <property type="project" value="InterPro"/>
</dbReference>
<dbReference type="Gene3D" id="1.20.140.10">
    <property type="entry name" value="Butyryl-CoA Dehydrogenase, subunit A, domain 3"/>
    <property type="match status" value="1"/>
</dbReference>
<dbReference type="InterPro" id="IPR004925">
    <property type="entry name" value="HpaB/PvcC/4-BUDH"/>
</dbReference>
<evidence type="ECO:0000256" key="3">
    <source>
        <dbReference type="ARBA" id="ARBA00023002"/>
    </source>
</evidence>
<feature type="binding site" evidence="4">
    <location>
        <begin position="452"/>
        <end position="455"/>
    </location>
    <ligand>
        <name>FAD</name>
        <dbReference type="ChEBI" id="CHEBI:57692"/>
    </ligand>
</feature>
<dbReference type="STRING" id="246786.GS18_0217665"/>
<evidence type="ECO:0000256" key="1">
    <source>
        <dbReference type="ARBA" id="ARBA00022630"/>
    </source>
</evidence>
<feature type="domain" description="HpaB/PvcC/4-BUDH N-terminal" evidence="6">
    <location>
        <begin position="6"/>
        <end position="271"/>
    </location>
</feature>
<dbReference type="InterPro" id="IPR024719">
    <property type="entry name" value="HpaB/PvcC/4-BUDH_C"/>
</dbReference>
<keyword evidence="1" id="KW-0285">Flavoprotein</keyword>